<dbReference type="RefSeq" id="WP_138209387.1">
    <property type="nucleotide sequence ID" value="NZ_CBCRUQ010000001.1"/>
</dbReference>
<dbReference type="AlphaFoldDB" id="A0A4V6KC28"/>
<dbReference type="Gene3D" id="1.10.10.1150">
    <property type="entry name" value="Coenzyme PQQ synthesis protein D (PqqD)"/>
    <property type="match status" value="1"/>
</dbReference>
<name>A0A4V6KC28_HATHI</name>
<proteinExistence type="predicted"/>
<evidence type="ECO:0000313" key="2">
    <source>
        <dbReference type="Proteomes" id="UP000308489"/>
    </source>
</evidence>
<accession>A0A4V6KC28</accession>
<keyword evidence="2" id="KW-1185">Reference proteome</keyword>
<evidence type="ECO:0000313" key="1">
    <source>
        <dbReference type="EMBL" id="VTQ84817.1"/>
    </source>
</evidence>
<dbReference type="KEGG" id="hhw:NCTC503_00619"/>
<organism evidence="1 2">
    <name type="scientific">Hathewaya histolytica</name>
    <name type="common">Clostridium histolyticum</name>
    <dbReference type="NCBI Taxonomy" id="1498"/>
    <lineage>
        <taxon>Bacteria</taxon>
        <taxon>Bacillati</taxon>
        <taxon>Bacillota</taxon>
        <taxon>Clostridia</taxon>
        <taxon>Eubacteriales</taxon>
        <taxon>Clostridiaceae</taxon>
        <taxon>Hathewaya</taxon>
    </lineage>
</organism>
<dbReference type="EMBL" id="LR590481">
    <property type="protein sequence ID" value="VTQ84817.1"/>
    <property type="molecule type" value="Genomic_DNA"/>
</dbReference>
<dbReference type="InterPro" id="IPR041881">
    <property type="entry name" value="PqqD_sf"/>
</dbReference>
<dbReference type="Proteomes" id="UP000308489">
    <property type="component" value="Chromosome 1"/>
</dbReference>
<gene>
    <name evidence="1" type="ORF">NCTC503_00619</name>
</gene>
<evidence type="ECO:0008006" key="3">
    <source>
        <dbReference type="Google" id="ProtNLM"/>
    </source>
</evidence>
<dbReference type="OrthoDB" id="308521at2"/>
<reference evidence="1 2" key="1">
    <citation type="submission" date="2019-05" db="EMBL/GenBank/DDBJ databases">
        <authorList>
            <consortium name="Pathogen Informatics"/>
        </authorList>
    </citation>
    <scope>NUCLEOTIDE SEQUENCE [LARGE SCALE GENOMIC DNA]</scope>
    <source>
        <strain evidence="1 2">NCTC503</strain>
    </source>
</reference>
<protein>
    <recommendedName>
        <fullName evidence="3">Coenzyme PQQ synthesis protein D (PqqD)</fullName>
    </recommendedName>
</protein>
<sequence>MKRGNNIKRNDNFLLYVPHIKHKEWELRKGNIVLFFRHDKVIEKVMAWLFNKPTVTDIKLDKISSQVWLLIDDKKNILEIAEKIRENTKDNLEISSKRLILFLRYLCSKGWIYFTK</sequence>